<dbReference type="PANTHER" id="PTHR10472">
    <property type="entry name" value="D-TYROSYL-TRNA TYR DEACYLASE"/>
    <property type="match status" value="1"/>
</dbReference>
<comment type="subunit">
    <text evidence="2">Homodimer.</text>
</comment>
<name>A0A4V1CBY0_9FLAO</name>
<dbReference type="FunFam" id="3.50.80.10:FF:000001">
    <property type="entry name" value="D-aminoacyl-tRNA deacylase"/>
    <property type="match status" value="1"/>
</dbReference>
<dbReference type="InterPro" id="IPR023509">
    <property type="entry name" value="DTD-like_sf"/>
</dbReference>
<dbReference type="GO" id="GO:0051500">
    <property type="term" value="F:D-tyrosyl-tRNA(Tyr) deacylase activity"/>
    <property type="evidence" value="ECO:0007669"/>
    <property type="project" value="TreeGrafter"/>
</dbReference>
<dbReference type="EC" id="3.1.1.-" evidence="2"/>
<keyword evidence="2" id="KW-0820">tRNA-binding</keyword>
<proteinExistence type="inferred from homology"/>
<dbReference type="EC" id="3.1.1.96" evidence="2"/>
<protein>
    <recommendedName>
        <fullName evidence="2">D-aminoacyl-tRNA deacylase</fullName>
        <shortName evidence="2">DTD</shortName>
        <ecNumber evidence="2">3.1.1.96</ecNumber>
    </recommendedName>
    <alternativeName>
        <fullName evidence="2">Gly-tRNA(Ala) deacylase</fullName>
        <ecNumber evidence="2">3.1.1.-</ecNumber>
    </alternativeName>
</protein>
<dbReference type="GO" id="GO:0106026">
    <property type="term" value="F:Gly-tRNA(Ala) deacylase activity"/>
    <property type="evidence" value="ECO:0007669"/>
    <property type="project" value="UniProtKB-UniRule"/>
</dbReference>
<dbReference type="OrthoDB" id="9801395at2"/>
<feature type="short sequence motif" description="Gly-cisPro motif, important for rejection of L-amino acids" evidence="2">
    <location>
        <begin position="138"/>
        <end position="139"/>
    </location>
</feature>
<dbReference type="PANTHER" id="PTHR10472:SF5">
    <property type="entry name" value="D-AMINOACYL-TRNA DEACYLASE 1"/>
    <property type="match status" value="1"/>
</dbReference>
<keyword evidence="2" id="KW-0963">Cytoplasm</keyword>
<dbReference type="KEGG" id="fsn:GS03_01046"/>
<sequence>MKAVIQRVSSCSVTIENKVVADIQKGLLVLVGFEDEDNKEDINWLTAKIANLRIFGDENDVMNLSLKEVGGDMIVVSQFTLHASTKKGNRPSYLKASKPEIAIPLYESFVRQMETELGKKVQTGQFGADMKVALLNDGPVTIIIDTKNKD</sequence>
<comment type="subcellular location">
    <subcellularLocation>
        <location evidence="2">Cytoplasm</location>
    </subcellularLocation>
</comment>
<evidence type="ECO:0000256" key="2">
    <source>
        <dbReference type="HAMAP-Rule" id="MF_00518"/>
    </source>
</evidence>
<dbReference type="Gene3D" id="3.50.80.10">
    <property type="entry name" value="D-tyrosyl-tRNA(Tyr) deacylase"/>
    <property type="match status" value="1"/>
</dbReference>
<dbReference type="GO" id="GO:0005737">
    <property type="term" value="C:cytoplasm"/>
    <property type="evidence" value="ECO:0007669"/>
    <property type="project" value="UniProtKB-SubCell"/>
</dbReference>
<dbReference type="GO" id="GO:0000049">
    <property type="term" value="F:tRNA binding"/>
    <property type="evidence" value="ECO:0007669"/>
    <property type="project" value="UniProtKB-UniRule"/>
</dbReference>
<comment type="domain">
    <text evidence="2">A Gly-cisPro motif from one monomer fits into the active site of the other monomer to allow specific chiral rejection of L-amino acids.</text>
</comment>
<dbReference type="AlphaFoldDB" id="A0A4V1CBY0"/>
<keyword evidence="2 3" id="KW-0378">Hydrolase</keyword>
<reference evidence="3 4" key="1">
    <citation type="submission" date="2019-04" db="EMBL/GenBank/DDBJ databases">
        <title>Flavobacterium sp. GS03.</title>
        <authorList>
            <person name="Kim H."/>
        </authorList>
    </citation>
    <scope>NUCLEOTIDE SEQUENCE [LARGE SCALE GENOMIC DNA]</scope>
    <source>
        <strain evidence="3 4">GS03</strain>
    </source>
</reference>
<dbReference type="Pfam" id="PF02580">
    <property type="entry name" value="Tyr_Deacylase"/>
    <property type="match status" value="1"/>
</dbReference>
<dbReference type="Proteomes" id="UP000296862">
    <property type="component" value="Chromosome"/>
</dbReference>
<evidence type="ECO:0000256" key="1">
    <source>
        <dbReference type="ARBA" id="ARBA00009673"/>
    </source>
</evidence>
<comment type="catalytic activity">
    <reaction evidence="2">
        <text>glycyl-tRNA(Ala) + H2O = tRNA(Ala) + glycine + H(+)</text>
        <dbReference type="Rhea" id="RHEA:53744"/>
        <dbReference type="Rhea" id="RHEA-COMP:9657"/>
        <dbReference type="Rhea" id="RHEA-COMP:13640"/>
        <dbReference type="ChEBI" id="CHEBI:15377"/>
        <dbReference type="ChEBI" id="CHEBI:15378"/>
        <dbReference type="ChEBI" id="CHEBI:57305"/>
        <dbReference type="ChEBI" id="CHEBI:78442"/>
        <dbReference type="ChEBI" id="CHEBI:78522"/>
    </reaction>
</comment>
<organism evidence="3 4">
    <name type="scientific">Flavobacterium sangjuense</name>
    <dbReference type="NCBI Taxonomy" id="2518177"/>
    <lineage>
        <taxon>Bacteria</taxon>
        <taxon>Pseudomonadati</taxon>
        <taxon>Bacteroidota</taxon>
        <taxon>Flavobacteriia</taxon>
        <taxon>Flavobacteriales</taxon>
        <taxon>Flavobacteriaceae</taxon>
        <taxon>Flavobacterium</taxon>
    </lineage>
</organism>
<dbReference type="InterPro" id="IPR003732">
    <property type="entry name" value="Daa-tRNA_deacyls_DTD"/>
</dbReference>
<dbReference type="GO" id="GO:0019478">
    <property type="term" value="P:D-amino acid catabolic process"/>
    <property type="evidence" value="ECO:0007669"/>
    <property type="project" value="UniProtKB-UniRule"/>
</dbReference>
<comment type="function">
    <text evidence="2">An aminoacyl-tRNA editing enzyme that deacylates mischarged D-aminoacyl-tRNAs. Also deacylates mischarged glycyl-tRNA(Ala), protecting cells against glycine mischarging by AlaRS. Acts via tRNA-based rather than protein-based catalysis; rejects L-amino acids rather than detecting D-amino acids in the active site. By recycling D-aminoacyl-tRNA to D-amino acids and free tRNA molecules, this enzyme counteracts the toxicity associated with the formation of D-aminoacyl-tRNA entities in vivo and helps enforce protein L-homochirality.</text>
</comment>
<keyword evidence="4" id="KW-1185">Reference proteome</keyword>
<dbReference type="GO" id="GO:0043908">
    <property type="term" value="F:Ser(Gly)-tRNA(Ala) hydrolase activity"/>
    <property type="evidence" value="ECO:0007669"/>
    <property type="project" value="UniProtKB-UniRule"/>
</dbReference>
<dbReference type="RefSeq" id="WP_136151508.1">
    <property type="nucleotide sequence ID" value="NZ_CP038810.1"/>
</dbReference>
<dbReference type="NCBIfam" id="TIGR00256">
    <property type="entry name" value="D-aminoacyl-tRNA deacylase"/>
    <property type="match status" value="1"/>
</dbReference>
<evidence type="ECO:0000313" key="3">
    <source>
        <dbReference type="EMBL" id="QBZ97554.1"/>
    </source>
</evidence>
<comment type="catalytic activity">
    <reaction evidence="2">
        <text>a D-aminoacyl-tRNA + H2O = a tRNA + a D-alpha-amino acid + H(+)</text>
        <dbReference type="Rhea" id="RHEA:13953"/>
        <dbReference type="Rhea" id="RHEA-COMP:10123"/>
        <dbReference type="Rhea" id="RHEA-COMP:10124"/>
        <dbReference type="ChEBI" id="CHEBI:15377"/>
        <dbReference type="ChEBI" id="CHEBI:15378"/>
        <dbReference type="ChEBI" id="CHEBI:59871"/>
        <dbReference type="ChEBI" id="CHEBI:78442"/>
        <dbReference type="ChEBI" id="CHEBI:79333"/>
        <dbReference type="EC" id="3.1.1.96"/>
    </reaction>
</comment>
<comment type="similarity">
    <text evidence="1 2">Belongs to the DTD family.</text>
</comment>
<accession>A0A4V1CBY0</accession>
<keyword evidence="2" id="KW-0694">RNA-binding</keyword>
<gene>
    <name evidence="2 3" type="primary">dtd</name>
    <name evidence="3" type="ORF">GS03_01046</name>
</gene>
<dbReference type="EMBL" id="CP038810">
    <property type="protein sequence ID" value="QBZ97554.1"/>
    <property type="molecule type" value="Genomic_DNA"/>
</dbReference>
<dbReference type="SUPFAM" id="SSF69500">
    <property type="entry name" value="DTD-like"/>
    <property type="match status" value="1"/>
</dbReference>
<evidence type="ECO:0000313" key="4">
    <source>
        <dbReference type="Proteomes" id="UP000296862"/>
    </source>
</evidence>
<dbReference type="HAMAP" id="MF_00518">
    <property type="entry name" value="Deacylase_Dtd"/>
    <property type="match status" value="1"/>
</dbReference>